<evidence type="ECO:0000313" key="1">
    <source>
        <dbReference type="EMBL" id="KRQ85836.1"/>
    </source>
</evidence>
<protein>
    <submittedName>
        <fullName evidence="1">Uncharacterized protein</fullName>
    </submittedName>
</protein>
<evidence type="ECO:0000313" key="2">
    <source>
        <dbReference type="Proteomes" id="UP000052015"/>
    </source>
</evidence>
<dbReference type="Proteomes" id="UP000052015">
    <property type="component" value="Unassembled WGS sequence"/>
</dbReference>
<keyword evidence="2" id="KW-1185">Reference proteome</keyword>
<comment type="caution">
    <text evidence="1">The sequence shown here is derived from an EMBL/GenBank/DDBJ whole genome shotgun (WGS) entry which is preliminary data.</text>
</comment>
<organism evidence="1 2">
    <name type="scientific">Caloramator mitchellensis</name>
    <dbReference type="NCBI Taxonomy" id="908809"/>
    <lineage>
        <taxon>Bacteria</taxon>
        <taxon>Bacillati</taxon>
        <taxon>Bacillota</taxon>
        <taxon>Clostridia</taxon>
        <taxon>Eubacteriales</taxon>
        <taxon>Clostridiaceae</taxon>
        <taxon>Caloramator</taxon>
    </lineage>
</organism>
<dbReference type="AlphaFoldDB" id="A0A0R3JY49"/>
<sequence>MSSFMIGWVDFSKEQRSNVLNVINLLSEPGAVDELGIG</sequence>
<dbReference type="EMBL" id="LKHP01000025">
    <property type="protein sequence ID" value="KRQ85836.1"/>
    <property type="molecule type" value="Genomic_DNA"/>
</dbReference>
<accession>A0A0R3JY49</accession>
<proteinExistence type="predicted"/>
<name>A0A0R3JY49_CALMK</name>
<gene>
    <name evidence="1" type="ORF">ABG79_02374</name>
</gene>
<dbReference type="STRING" id="908809.ABG79_02374"/>
<reference evidence="1 2" key="1">
    <citation type="submission" date="2015-09" db="EMBL/GenBank/DDBJ databases">
        <title>Draft genome sequence of a Caloramator mitchellensis, a moderate thermophile from the Great Artesian Basin of Australia.</title>
        <authorList>
            <person name="Patel B.K."/>
        </authorList>
    </citation>
    <scope>NUCLEOTIDE SEQUENCE [LARGE SCALE GENOMIC DNA]</scope>
    <source>
        <strain evidence="1 2">VF08</strain>
    </source>
</reference>